<comment type="caution">
    <text evidence="2">The sequence shown here is derived from an EMBL/GenBank/DDBJ whole genome shotgun (WGS) entry which is preliminary data.</text>
</comment>
<sequence length="105" mass="11802">MTLDDLSLYCRSPDLRSADLLNALSIETARRFISGAISYEAGDNIMNGLFTAIVELSTDEEMPQPAFDIYLAFDDGEYHRPGDSEHIQPSERYTRPLLKDLDSAQ</sequence>
<proteinExistence type="predicted"/>
<name>A0A923JZ93_9PSED</name>
<evidence type="ECO:0000313" key="2">
    <source>
        <dbReference type="EMBL" id="MBC3445164.1"/>
    </source>
</evidence>
<dbReference type="AlphaFoldDB" id="A0A923JZ93"/>
<feature type="region of interest" description="Disordered" evidence="1">
    <location>
        <begin position="80"/>
        <end position="105"/>
    </location>
</feature>
<dbReference type="RefSeq" id="WP_186732319.1">
    <property type="nucleotide sequence ID" value="NZ_JABWRJ020000004.1"/>
</dbReference>
<reference evidence="2" key="2">
    <citation type="submission" date="2020-07" db="EMBL/GenBank/DDBJ databases">
        <authorList>
            <person name="Lood C."/>
            <person name="Girard L."/>
        </authorList>
    </citation>
    <scope>NUCLEOTIDE SEQUENCE</scope>
    <source>
        <strain evidence="2">BW13M1</strain>
    </source>
</reference>
<evidence type="ECO:0000256" key="1">
    <source>
        <dbReference type="SAM" id="MobiDB-lite"/>
    </source>
</evidence>
<dbReference type="EMBL" id="JABWRJ010000004">
    <property type="protein sequence ID" value="MBC3445164.1"/>
    <property type="molecule type" value="Genomic_DNA"/>
</dbReference>
<gene>
    <name evidence="2" type="ORF">HU751_05235</name>
</gene>
<reference evidence="2" key="1">
    <citation type="journal article" date="2020" name="Microorganisms">
        <title>Reliable Identification of Environmental Pseudomonas Isolates Using the rpoD Gene.</title>
        <authorList>
            <consortium name="The Broad Institute Genome Sequencing Platform"/>
            <person name="Girard L."/>
            <person name="Lood C."/>
            <person name="Rokni-Zadeh H."/>
            <person name="van Noort V."/>
            <person name="Lavigne R."/>
            <person name="De Mot R."/>
        </authorList>
    </citation>
    <scope>NUCLEOTIDE SEQUENCE</scope>
    <source>
        <strain evidence="2">BW13M1</strain>
    </source>
</reference>
<organism evidence="2">
    <name type="scientific">Pseudomonas peradeniyensis</name>
    <dbReference type="NCBI Taxonomy" id="2745488"/>
    <lineage>
        <taxon>Bacteria</taxon>
        <taxon>Pseudomonadati</taxon>
        <taxon>Pseudomonadota</taxon>
        <taxon>Gammaproteobacteria</taxon>
        <taxon>Pseudomonadales</taxon>
        <taxon>Pseudomonadaceae</taxon>
        <taxon>Pseudomonas</taxon>
    </lineage>
</organism>
<accession>A0A923JZ93</accession>
<protein>
    <submittedName>
        <fullName evidence="2">Uncharacterized protein</fullName>
    </submittedName>
</protein>